<dbReference type="EMBL" id="ACOU01000004">
    <property type="protein sequence ID" value="EKX72823.1"/>
    <property type="molecule type" value="Genomic_DNA"/>
</dbReference>
<evidence type="ECO:0000313" key="2">
    <source>
        <dbReference type="EMBL" id="EKX72823.1"/>
    </source>
</evidence>
<dbReference type="VEuPathDB" id="PiroplasmaDB:BEWA_013820"/>
<dbReference type="GeneID" id="15804458"/>
<evidence type="ECO:0000313" key="3">
    <source>
        <dbReference type="Proteomes" id="UP000031512"/>
    </source>
</evidence>
<sequence>MSGGGSTLKLKIGIRCGNGDSRCKCGSVGNFTANKVDSSPVNGFTKYTHYCSGGTFTLNGELQDGSKIGIKVTRGFTGGKPIQNVKEVSVFYWEDAPSNPLLLGITTGGGSTSTYYAKDNDGSNWNFIFQSQSSKELEEKLDELVCLHHNAVTVNLSYKGLSGGQHNYCCTGNHVGGHNRVSVKEQIFSCAKNHTSTPITAHKHSINGPNLKLAGIKFYLNGDQGQRRRVTSRRLSLPIQGPVDVYAFYCKQNPSLIYVDAEKEPKATGWYRKTNSTNWTQTHFLRKMTPDKLTGPTDHGKYNDLVILLKRAGCNSYSTCPGDPQTPPVEKPPEGSHPEAQQPADPALGPGGGTAEKLGMGVVPAAVGIWSISGTLAGSAATFFGGWKLYNRYNGDPWVRHRDPIEFLKHVPY</sequence>
<keyword evidence="3" id="KW-1185">Reference proteome</keyword>
<gene>
    <name evidence="2" type="ORF">BEWA_013820</name>
</gene>
<comment type="caution">
    <text evidence="2">The sequence shown here is derived from an EMBL/GenBank/DDBJ whole genome shotgun (WGS) entry which is preliminary data.</text>
</comment>
<protein>
    <submittedName>
        <fullName evidence="2">Uncharacterized protein</fullName>
    </submittedName>
</protein>
<dbReference type="AlphaFoldDB" id="L1LCE6"/>
<dbReference type="RefSeq" id="XP_004832275.1">
    <property type="nucleotide sequence ID" value="XM_004832218.1"/>
</dbReference>
<name>L1LCE6_THEEQ</name>
<dbReference type="Proteomes" id="UP000031512">
    <property type="component" value="Unassembled WGS sequence"/>
</dbReference>
<accession>L1LCE6</accession>
<dbReference type="KEGG" id="beq:BEWA_013820"/>
<proteinExistence type="predicted"/>
<organism evidence="2 3">
    <name type="scientific">Theileria equi strain WA</name>
    <dbReference type="NCBI Taxonomy" id="1537102"/>
    <lineage>
        <taxon>Eukaryota</taxon>
        <taxon>Sar</taxon>
        <taxon>Alveolata</taxon>
        <taxon>Apicomplexa</taxon>
        <taxon>Aconoidasida</taxon>
        <taxon>Piroplasmida</taxon>
        <taxon>Theileriidae</taxon>
        <taxon>Theileria</taxon>
    </lineage>
</organism>
<feature type="region of interest" description="Disordered" evidence="1">
    <location>
        <begin position="319"/>
        <end position="355"/>
    </location>
</feature>
<evidence type="ECO:0000256" key="1">
    <source>
        <dbReference type="SAM" id="MobiDB-lite"/>
    </source>
</evidence>
<reference evidence="2 3" key="1">
    <citation type="journal article" date="2012" name="BMC Genomics">
        <title>Comparative genomic analysis and phylogenetic position of Theileria equi.</title>
        <authorList>
            <person name="Kappmeyer L.S."/>
            <person name="Thiagarajan M."/>
            <person name="Herndon D.R."/>
            <person name="Ramsay J.D."/>
            <person name="Caler E."/>
            <person name="Djikeng A."/>
            <person name="Gillespie J.J."/>
            <person name="Lau A.O."/>
            <person name="Roalson E.H."/>
            <person name="Silva J.C."/>
            <person name="Silva M.G."/>
            <person name="Suarez C.E."/>
            <person name="Ueti M.W."/>
            <person name="Nene V.M."/>
            <person name="Mealey R.H."/>
            <person name="Knowles D.P."/>
            <person name="Brayton K.A."/>
        </authorList>
    </citation>
    <scope>NUCLEOTIDE SEQUENCE [LARGE SCALE GENOMIC DNA]</scope>
    <source>
        <strain evidence="2 3">WA</strain>
    </source>
</reference>